<gene>
    <name evidence="11" type="ORF">GNLVRS02_ARAD1D36828g</name>
</gene>
<evidence type="ECO:0000256" key="8">
    <source>
        <dbReference type="ARBA" id="ARBA00031552"/>
    </source>
</evidence>
<evidence type="ECO:0000259" key="10">
    <source>
        <dbReference type="Pfam" id="PF01902"/>
    </source>
</evidence>
<protein>
    <recommendedName>
        <fullName evidence="3">Diphthine--ammonia ligase</fullName>
        <ecNumber evidence="2">6.3.1.14</ecNumber>
    </recommendedName>
    <alternativeName>
        <fullName evidence="7">Diphthamide synthase</fullName>
    </alternativeName>
    <alternativeName>
        <fullName evidence="8">Diphthamide synthetase</fullName>
    </alternativeName>
</protein>
<dbReference type="Gene3D" id="3.90.1490.10">
    <property type="entry name" value="putative n-type atp pyrophosphatase, domain 2"/>
    <property type="match status" value="1"/>
</dbReference>
<dbReference type="NCBIfam" id="TIGR00290">
    <property type="entry name" value="MJ0570_dom"/>
    <property type="match status" value="1"/>
</dbReference>
<dbReference type="Gene3D" id="3.40.50.620">
    <property type="entry name" value="HUPs"/>
    <property type="match status" value="1"/>
</dbReference>
<dbReference type="Pfam" id="PF01902">
    <property type="entry name" value="Diphthami_syn_2"/>
    <property type="match status" value="1"/>
</dbReference>
<dbReference type="GO" id="GO:0017183">
    <property type="term" value="P:protein histidyl modification to diphthamide"/>
    <property type="evidence" value="ECO:0007669"/>
    <property type="project" value="TreeGrafter"/>
</dbReference>
<evidence type="ECO:0000256" key="3">
    <source>
        <dbReference type="ARBA" id="ARBA00018426"/>
    </source>
</evidence>
<organism evidence="11">
    <name type="scientific">Blastobotrys adeninivorans</name>
    <name type="common">Yeast</name>
    <name type="synonym">Arxula adeninivorans</name>
    <dbReference type="NCBI Taxonomy" id="409370"/>
    <lineage>
        <taxon>Eukaryota</taxon>
        <taxon>Fungi</taxon>
        <taxon>Dikarya</taxon>
        <taxon>Ascomycota</taxon>
        <taxon>Saccharomycotina</taxon>
        <taxon>Dipodascomycetes</taxon>
        <taxon>Dipodascales</taxon>
        <taxon>Trichomonascaceae</taxon>
        <taxon>Blastobotrys</taxon>
    </lineage>
</organism>
<dbReference type="InterPro" id="IPR006175">
    <property type="entry name" value="YjgF/YER057c/UK114"/>
</dbReference>
<dbReference type="CDD" id="cd06155">
    <property type="entry name" value="eu_AANH_C_1"/>
    <property type="match status" value="1"/>
</dbReference>
<evidence type="ECO:0000256" key="7">
    <source>
        <dbReference type="ARBA" id="ARBA00029814"/>
    </source>
</evidence>
<dbReference type="InterPro" id="IPR014729">
    <property type="entry name" value="Rossmann-like_a/b/a_fold"/>
</dbReference>
<sequence length="598" mass="65729">MKFVALVSGGKDSCFNILHCLHNGHDLVALANLHPPPGSADELDSFMYQTVGYHALSLYSECLGVPMYRAPILGSSVDQGLEYTSGGPSGTNNDETEDLYNLLMTVKKSHPDVEGVSVGAILSTYQRTRVESVCARLGLVSLAYLWQRDQGELLDEIIASGLDARIIKVAGVGLSKDHLGKSLGQVRGDLIKLNRMYGIHLCGEGGEYETLVLDAPMFKKRLNLHLNDCVLKDFPSDYVAYLESIKVTIEDKETVGAVDQELKLEPPLLEEQFEEILNDIPEALEALDAGEITTSSQTRPKVCDQQGFVTIANITAPSSSLQSEVEEIFKILTQELEKHDMTLFDVSMISLLVQDMSSFAEVNGYYSQYFKYALPPARLCVEKGTIGARVQLSAIAFKRHEGEIRKGLHVQGRSYWAPANIGPYSQTIESDQIYFLSGQIGLVPKDLSLVPDTRMQSVLSLQHLMRVATAVDATVKACVAFTNRHDLVPLIRQTWRLYLDSLAEEPELLIAVVDALPRGASVEWSGYSVKEAVDMYEDNDNSAIDAKVVEGYPTGPFKVANTYATGNMDRGLSNCEVIPVNGLYDMTKSLNIASIVLN</sequence>
<dbReference type="EMBL" id="HG937694">
    <property type="protein sequence ID" value="CDP38535.1"/>
    <property type="molecule type" value="Genomic_DNA"/>
</dbReference>
<dbReference type="PANTHER" id="PTHR12196">
    <property type="entry name" value="DOMAIN OF UNKNOWN FUNCTION 71 DUF71 -CONTAINING PROTEIN"/>
    <property type="match status" value="1"/>
</dbReference>
<dbReference type="InterPro" id="IPR035959">
    <property type="entry name" value="RutC-like_sf"/>
</dbReference>
<comment type="pathway">
    <text evidence="1">Protein modification; peptidyl-diphthamide biosynthesis.</text>
</comment>
<dbReference type="EC" id="6.3.1.14" evidence="2"/>
<name>A0A060TBQ2_BLAAD</name>
<reference evidence="11" key="2">
    <citation type="submission" date="2014-06" db="EMBL/GenBank/DDBJ databases">
        <title>The complete genome of Blastobotrys (Arxula) adeninivorans LS3 - a yeast of biotechnological interest.</title>
        <authorList>
            <person name="Kunze G."/>
            <person name="Gaillardin C."/>
            <person name="Czernicka M."/>
            <person name="Durrens P."/>
            <person name="Martin T."/>
            <person name="Boer E."/>
            <person name="Gabaldon T."/>
            <person name="Cruz J."/>
            <person name="Talla E."/>
            <person name="Marck C."/>
            <person name="Goffeau A."/>
            <person name="Barbe V."/>
            <person name="Baret P."/>
            <person name="Baronian K."/>
            <person name="Beier S."/>
            <person name="Bleykasten C."/>
            <person name="Bode R."/>
            <person name="Casaregola S."/>
            <person name="Despons L."/>
            <person name="Fairhead C."/>
            <person name="Giersberg M."/>
            <person name="Gierski P."/>
            <person name="Hahnel U."/>
            <person name="Hartmann A."/>
            <person name="Jankowska D."/>
            <person name="Jubin C."/>
            <person name="Jung P."/>
            <person name="Lafontaine I."/>
            <person name="Leh-Louis V."/>
            <person name="Lemaire M."/>
            <person name="Marcet-Houben M."/>
            <person name="Mascher M."/>
            <person name="Morel G."/>
            <person name="Richard G.-F."/>
            <person name="Riechen J."/>
            <person name="Sacerdot C."/>
            <person name="Sarkar A."/>
            <person name="Savel G."/>
            <person name="Schacherer J."/>
            <person name="Sherman D."/>
            <person name="Straub M.-L."/>
            <person name="Stein N."/>
            <person name="Thierry A."/>
            <person name="Trautwein-Schult A."/>
            <person name="Westhof E."/>
            <person name="Worch S."/>
            <person name="Dujon B."/>
            <person name="Souciet J.-L."/>
            <person name="Wincker P."/>
            <person name="Scholz U."/>
            <person name="Neuveglise N."/>
        </authorList>
    </citation>
    <scope>NUCLEOTIDE SEQUENCE</scope>
    <source>
        <strain evidence="11">LS3</strain>
    </source>
</reference>
<evidence type="ECO:0000256" key="4">
    <source>
        <dbReference type="ARBA" id="ARBA00022598"/>
    </source>
</evidence>
<dbReference type="InterPro" id="IPR002761">
    <property type="entry name" value="Diphthami_syn_dom"/>
</dbReference>
<dbReference type="SUPFAM" id="SSF55298">
    <property type="entry name" value="YjgF-like"/>
    <property type="match status" value="2"/>
</dbReference>
<dbReference type="PhylomeDB" id="A0A060TBQ2"/>
<proteinExistence type="predicted"/>
<evidence type="ECO:0000256" key="6">
    <source>
        <dbReference type="ARBA" id="ARBA00022840"/>
    </source>
</evidence>
<keyword evidence="4" id="KW-0436">Ligase</keyword>
<evidence type="ECO:0000256" key="1">
    <source>
        <dbReference type="ARBA" id="ARBA00005156"/>
    </source>
</evidence>
<evidence type="ECO:0000313" key="11">
    <source>
        <dbReference type="EMBL" id="CDP38535.1"/>
    </source>
</evidence>
<reference evidence="11" key="1">
    <citation type="submission" date="2014-02" db="EMBL/GenBank/DDBJ databases">
        <authorList>
            <person name="Genoscope - CEA"/>
        </authorList>
    </citation>
    <scope>NUCLEOTIDE SEQUENCE</scope>
    <source>
        <strain evidence="11">LS3</strain>
    </source>
</reference>
<dbReference type="InterPro" id="IPR030662">
    <property type="entry name" value="DPH6/MJ0570"/>
</dbReference>
<dbReference type="GO" id="GO:0017178">
    <property type="term" value="F:diphthine-ammonia ligase activity"/>
    <property type="evidence" value="ECO:0007669"/>
    <property type="project" value="UniProtKB-EC"/>
</dbReference>
<dbReference type="FunFam" id="3.40.50.620:FF:000145">
    <property type="entry name" value="ATP-binding domain containing protein"/>
    <property type="match status" value="1"/>
</dbReference>
<comment type="catalytic activity">
    <reaction evidence="9">
        <text>diphthine-[translation elongation factor 2] + NH4(+) + ATP = diphthamide-[translation elongation factor 2] + AMP + diphosphate + H(+)</text>
        <dbReference type="Rhea" id="RHEA:19753"/>
        <dbReference type="Rhea" id="RHEA-COMP:10172"/>
        <dbReference type="Rhea" id="RHEA-COMP:10174"/>
        <dbReference type="ChEBI" id="CHEBI:15378"/>
        <dbReference type="ChEBI" id="CHEBI:16692"/>
        <dbReference type="ChEBI" id="CHEBI:28938"/>
        <dbReference type="ChEBI" id="CHEBI:30616"/>
        <dbReference type="ChEBI" id="CHEBI:33019"/>
        <dbReference type="ChEBI" id="CHEBI:82696"/>
        <dbReference type="ChEBI" id="CHEBI:456215"/>
        <dbReference type="EC" id="6.3.1.14"/>
    </reaction>
</comment>
<accession>A0A060TBQ2</accession>
<evidence type="ECO:0000256" key="5">
    <source>
        <dbReference type="ARBA" id="ARBA00022741"/>
    </source>
</evidence>
<keyword evidence="5" id="KW-0547">Nucleotide-binding</keyword>
<dbReference type="Pfam" id="PF01042">
    <property type="entry name" value="Ribonuc_L-PSP"/>
    <property type="match status" value="2"/>
</dbReference>
<dbReference type="CDD" id="cd06156">
    <property type="entry name" value="eu_AANH_C_2"/>
    <property type="match status" value="1"/>
</dbReference>
<keyword evidence="6" id="KW-0067">ATP-binding</keyword>
<evidence type="ECO:0000256" key="2">
    <source>
        <dbReference type="ARBA" id="ARBA00012089"/>
    </source>
</evidence>
<feature type="domain" description="Diphthamide synthase" evidence="10">
    <location>
        <begin position="1"/>
        <end position="227"/>
    </location>
</feature>
<dbReference type="AlphaFoldDB" id="A0A060TBQ2"/>
<dbReference type="GO" id="GO:0005524">
    <property type="term" value="F:ATP binding"/>
    <property type="evidence" value="ECO:0007669"/>
    <property type="project" value="UniProtKB-KW"/>
</dbReference>
<evidence type="ECO:0000256" key="9">
    <source>
        <dbReference type="ARBA" id="ARBA00048108"/>
    </source>
</evidence>
<dbReference type="PANTHER" id="PTHR12196:SF2">
    <property type="entry name" value="DIPHTHINE--AMMONIA LIGASE"/>
    <property type="match status" value="1"/>
</dbReference>
<dbReference type="SUPFAM" id="SSF52402">
    <property type="entry name" value="Adenine nucleotide alpha hydrolases-like"/>
    <property type="match status" value="1"/>
</dbReference>
<dbReference type="Gene3D" id="3.30.1330.40">
    <property type="entry name" value="RutC-like"/>
    <property type="match status" value="2"/>
</dbReference>
<dbReference type="CDD" id="cd01994">
    <property type="entry name" value="AANH_PF0828-like"/>
    <property type="match status" value="1"/>
</dbReference>
<dbReference type="FunFam" id="3.90.1490.10:FF:000001">
    <property type="entry name" value="Diphthine--ammonia ligase"/>
    <property type="match status" value="1"/>
</dbReference>